<dbReference type="AlphaFoldDB" id="A0A839SR86"/>
<dbReference type="GO" id="GO:0005886">
    <property type="term" value="C:plasma membrane"/>
    <property type="evidence" value="ECO:0007669"/>
    <property type="project" value="TreeGrafter"/>
</dbReference>
<evidence type="ECO:0000313" key="2">
    <source>
        <dbReference type="EMBL" id="MBB3064469.1"/>
    </source>
</evidence>
<dbReference type="EMBL" id="JACHXA010000002">
    <property type="protein sequence ID" value="MBB3064469.1"/>
    <property type="molecule type" value="Genomic_DNA"/>
</dbReference>
<evidence type="ECO:0000256" key="1">
    <source>
        <dbReference type="SAM" id="Phobius"/>
    </source>
</evidence>
<reference evidence="2 3" key="1">
    <citation type="submission" date="2020-08" db="EMBL/GenBank/DDBJ databases">
        <title>Genomic Encyclopedia of Type Strains, Phase III (KMG-III): the genomes of soil and plant-associated and newly described type strains.</title>
        <authorList>
            <person name="Whitman W."/>
        </authorList>
    </citation>
    <scope>NUCLEOTIDE SEQUENCE [LARGE SCALE GENOMIC DNA]</scope>
    <source>
        <strain evidence="2 3">CECT 8803</strain>
    </source>
</reference>
<accession>A0A839SR86</accession>
<evidence type="ECO:0000313" key="3">
    <source>
        <dbReference type="Proteomes" id="UP000581135"/>
    </source>
</evidence>
<dbReference type="PANTHER" id="PTHR30441">
    <property type="entry name" value="DUF748 DOMAIN-CONTAINING PROTEIN"/>
    <property type="match status" value="1"/>
</dbReference>
<sequence length="1087" mass="116616">MIRHSTKIVAEIIIGALVMVFFLGLALVWRLSEGPITLSFITPYLEDSLSDPGRGIDARISDMSLAWDEDLRRPEFRAFGISLRDSEGVAILELPRADVRISLPLLLEGRIAVEQVDVIGISLSLARTAEGRVRLTSAGVKGDDPALPQTDSGGLNELTLDDWLEEGTSSDDQEPSEPSIFSALRRVRIIGASLVMSDENSGLTWRAPQAYIDMRRNDTGIVAALRLSLEVGQDLAELTADANYEQETGRIDATTRFSGIHPGRLAALLPFRELKELQGLDLELRGTMVVSLNAAGTITQAGLEIDGGPGFITVPGVDMTVFPVRGVRLEAGVDLLRATVNLRRFDISLGQGDSGPELALSGELQGLSGDLFGRQARDLRTRLKFTLAGMDVEALPLYWPEGVSQNGRDWVLENITAGDVDNLVGEVALFAPLGNWDELVLENLDGTFTFAGVDAHYLRPMPPVVGVDGTATFSPQGLVLEMQGGTSGDIVLGSGTLDITGLNAKEQFLAVEFTAIGPLPSVFSLLNHPRVALIDKLGLNTEGAVGSVSARARFAFPLLADLTFDEMDVSAQGDLTDTGLIKVLLGQDVTGANVKLDLSKDSMSIAGEASLADVPLTFKWRENFTPVKGIRRRLEGTVATVGHEKLQIFGIASAPYLTGPFSADFLYTEQAKGEAQVDVKASLTSATMEIRDLGNWRKAAGEEGQASFSLSLLKGTPRSLQNIQVTAGTLKLSGDAQFNAEGRDIAQARLSALAFGEQALRDVEITRGPKRLTVSVAGGSLDARPFLKSDEDEDTAATEPDDTHLTLTLRNIERLRFGDESYLENGHLELERVKEGWRRFLLRGRIPKQLRSSVVDGQERSPEVEVSYAPATDGRQVLEMAAADAGGLFRSLDFFDTMDGGLLRINGSREGIARTNPLRGNIEIKDFKLIDAPVLAKLLTVASLTGIVNVLSGEGIEFKRAKGDFEAVEGRISSDLLRIYGSALGLTAQGSVDIDQNLADLRGTVVPAYAVNQVLGAIPLLGDILTGGEGEGVFAVTYTMTGPLDDPVVAVNPLAALAPGFLRGLFDVGNGNSDTDRPRAIPEEVDR</sequence>
<dbReference type="Proteomes" id="UP000581135">
    <property type="component" value="Unassembled WGS sequence"/>
</dbReference>
<evidence type="ECO:0008006" key="4">
    <source>
        <dbReference type="Google" id="ProtNLM"/>
    </source>
</evidence>
<keyword evidence="1" id="KW-1133">Transmembrane helix</keyword>
<name>A0A839SR86_9PROT</name>
<feature type="transmembrane region" description="Helical" evidence="1">
    <location>
        <begin position="12"/>
        <end position="31"/>
    </location>
</feature>
<organism evidence="2 3">
    <name type="scientific">Limibacillus halophilus</name>
    <dbReference type="NCBI Taxonomy" id="1579333"/>
    <lineage>
        <taxon>Bacteria</taxon>
        <taxon>Pseudomonadati</taxon>
        <taxon>Pseudomonadota</taxon>
        <taxon>Alphaproteobacteria</taxon>
        <taxon>Rhodospirillales</taxon>
        <taxon>Rhodovibrionaceae</taxon>
        <taxon>Limibacillus</taxon>
    </lineage>
</organism>
<keyword evidence="1" id="KW-0812">Transmembrane</keyword>
<keyword evidence="1" id="KW-0472">Membrane</keyword>
<dbReference type="GO" id="GO:0090313">
    <property type="term" value="P:regulation of protein targeting to membrane"/>
    <property type="evidence" value="ECO:0007669"/>
    <property type="project" value="TreeGrafter"/>
</dbReference>
<dbReference type="RefSeq" id="WP_183415295.1">
    <property type="nucleotide sequence ID" value="NZ_JACHXA010000002.1"/>
</dbReference>
<keyword evidence="3" id="KW-1185">Reference proteome</keyword>
<dbReference type="InterPro" id="IPR052894">
    <property type="entry name" value="AsmA-related"/>
</dbReference>
<dbReference type="PANTHER" id="PTHR30441:SF4">
    <property type="entry name" value="PROTEIN ASMA"/>
    <property type="match status" value="1"/>
</dbReference>
<protein>
    <recommendedName>
        <fullName evidence="4">AsmA-like C-terminal region</fullName>
    </recommendedName>
</protein>
<gene>
    <name evidence="2" type="ORF">FHR98_000741</name>
</gene>
<comment type="caution">
    <text evidence="2">The sequence shown here is derived from an EMBL/GenBank/DDBJ whole genome shotgun (WGS) entry which is preliminary data.</text>
</comment>
<proteinExistence type="predicted"/>